<evidence type="ECO:0000313" key="10">
    <source>
        <dbReference type="Proteomes" id="UP000253919"/>
    </source>
</evidence>
<keyword evidence="9" id="KW-0548">Nucleotidyltransferase</keyword>
<dbReference type="Proteomes" id="UP000253919">
    <property type="component" value="Unassembled WGS sequence"/>
</dbReference>
<reference evidence="9 10" key="1">
    <citation type="submission" date="2018-04" db="EMBL/GenBank/DDBJ databases">
        <title>Adhaeribacter sp. HMF7616 genome sequencing and assembly.</title>
        <authorList>
            <person name="Kang H."/>
            <person name="Kang J."/>
            <person name="Cha I."/>
            <person name="Kim H."/>
            <person name="Joh K."/>
        </authorList>
    </citation>
    <scope>NUCLEOTIDE SEQUENCE [LARGE SCALE GENOMIC DNA]</scope>
    <source>
        <strain evidence="9 10">HMF7616</strain>
    </source>
</reference>
<evidence type="ECO:0000256" key="5">
    <source>
        <dbReference type="ARBA" id="ARBA00022842"/>
    </source>
</evidence>
<keyword evidence="2 9" id="KW-0808">Transferase</keyword>
<keyword evidence="7" id="KW-0501">Molybdenum cofactor biosynthesis</keyword>
<protein>
    <submittedName>
        <fullName evidence="9">Molybdenum cofactor guanylyltransferase</fullName>
        <ecNumber evidence="9">2.7.7.77</ecNumber>
    </submittedName>
</protein>
<accession>A0A369QE65</accession>
<evidence type="ECO:0000256" key="7">
    <source>
        <dbReference type="ARBA" id="ARBA00023150"/>
    </source>
</evidence>
<dbReference type="RefSeq" id="WP_233507220.1">
    <property type="nucleotide sequence ID" value="NZ_QASA01000001.1"/>
</dbReference>
<dbReference type="PANTHER" id="PTHR19136">
    <property type="entry name" value="MOLYBDENUM COFACTOR GUANYLYLTRANSFERASE"/>
    <property type="match status" value="1"/>
</dbReference>
<dbReference type="PANTHER" id="PTHR19136:SF81">
    <property type="entry name" value="MOLYBDENUM COFACTOR GUANYLYLTRANSFERASE"/>
    <property type="match status" value="1"/>
</dbReference>
<evidence type="ECO:0000256" key="3">
    <source>
        <dbReference type="ARBA" id="ARBA00022723"/>
    </source>
</evidence>
<keyword evidence="5" id="KW-0460">Magnesium</keyword>
<keyword evidence="4" id="KW-0547">Nucleotide-binding</keyword>
<evidence type="ECO:0000256" key="2">
    <source>
        <dbReference type="ARBA" id="ARBA00022679"/>
    </source>
</evidence>
<dbReference type="GO" id="GO:0046872">
    <property type="term" value="F:metal ion binding"/>
    <property type="evidence" value="ECO:0007669"/>
    <property type="project" value="UniProtKB-KW"/>
</dbReference>
<dbReference type="CDD" id="cd02503">
    <property type="entry name" value="MobA"/>
    <property type="match status" value="1"/>
</dbReference>
<evidence type="ECO:0000256" key="1">
    <source>
        <dbReference type="ARBA" id="ARBA00022490"/>
    </source>
</evidence>
<dbReference type="Pfam" id="PF12804">
    <property type="entry name" value="NTP_transf_3"/>
    <property type="match status" value="1"/>
</dbReference>
<proteinExistence type="predicted"/>
<evidence type="ECO:0000256" key="6">
    <source>
        <dbReference type="ARBA" id="ARBA00023134"/>
    </source>
</evidence>
<keyword evidence="6" id="KW-0342">GTP-binding</keyword>
<name>A0A369QE65_9BACT</name>
<dbReference type="GO" id="GO:0006777">
    <property type="term" value="P:Mo-molybdopterin cofactor biosynthetic process"/>
    <property type="evidence" value="ECO:0007669"/>
    <property type="project" value="UniProtKB-KW"/>
</dbReference>
<dbReference type="InterPro" id="IPR029044">
    <property type="entry name" value="Nucleotide-diphossugar_trans"/>
</dbReference>
<dbReference type="EC" id="2.7.7.77" evidence="9"/>
<organism evidence="9 10">
    <name type="scientific">Adhaeribacter pallidiroseus</name>
    <dbReference type="NCBI Taxonomy" id="2072847"/>
    <lineage>
        <taxon>Bacteria</taxon>
        <taxon>Pseudomonadati</taxon>
        <taxon>Bacteroidota</taxon>
        <taxon>Cytophagia</taxon>
        <taxon>Cytophagales</taxon>
        <taxon>Hymenobacteraceae</taxon>
        <taxon>Adhaeribacter</taxon>
    </lineage>
</organism>
<keyword evidence="10" id="KW-1185">Reference proteome</keyword>
<dbReference type="InterPro" id="IPR025877">
    <property type="entry name" value="MobA-like_NTP_Trfase"/>
</dbReference>
<comment type="caution">
    <text evidence="9">The sequence shown here is derived from an EMBL/GenBank/DDBJ whole genome shotgun (WGS) entry which is preliminary data.</text>
</comment>
<dbReference type="GO" id="GO:0061603">
    <property type="term" value="F:molybdenum cofactor guanylyltransferase activity"/>
    <property type="evidence" value="ECO:0007669"/>
    <property type="project" value="UniProtKB-EC"/>
</dbReference>
<keyword evidence="1" id="KW-0963">Cytoplasm</keyword>
<dbReference type="InterPro" id="IPR013482">
    <property type="entry name" value="Molybde_CF_guanTrfase"/>
</dbReference>
<sequence length="392" mass="43385">MTTLANKPAHQKHVALSRPALGHFGRTELAILGTPCGNIKKLAFALTEKLAKNLKIAYVDADHKSADAAASNGPDINTALAYGSFLEYTDKITFQRLDYRTNWNEYQQKAFFQATDLILVNGNHFPAQAQIIVIDPAKPLDKKLDKLTNVQLILLQTGVTEVPEFIQTHLASAASVPVYAISETEKITDFVVSFYQQHVPPLNGLVLAGGKSTRMQSDKGLLQYYDQDQRTHVHQLLSAVCVEAFVSCNATQAADLEGKLPYLEDRFLNFGPKGGILTALQHNPNAAWLAVACDLPFLSKETLAYLIQHRDPTKMATAFYDSDDTFPEPLLTIWEPRAFAVLLQFLSLGYSCPRKALINSDVKLLTIPDAGELRNVNDPQAYKEAITELQQN</sequence>
<gene>
    <name evidence="9" type="primary">mobA</name>
    <name evidence="9" type="ORF">AHMF7616_00075</name>
</gene>
<dbReference type="Gene3D" id="3.90.550.10">
    <property type="entry name" value="Spore Coat Polysaccharide Biosynthesis Protein SpsA, Chain A"/>
    <property type="match status" value="1"/>
</dbReference>
<dbReference type="EMBL" id="QASA01000001">
    <property type="protein sequence ID" value="RDC61496.1"/>
    <property type="molecule type" value="Genomic_DNA"/>
</dbReference>
<dbReference type="SUPFAM" id="SSF53448">
    <property type="entry name" value="Nucleotide-diphospho-sugar transferases"/>
    <property type="match status" value="1"/>
</dbReference>
<dbReference type="GO" id="GO:0005525">
    <property type="term" value="F:GTP binding"/>
    <property type="evidence" value="ECO:0007669"/>
    <property type="project" value="UniProtKB-KW"/>
</dbReference>
<evidence type="ECO:0000313" key="9">
    <source>
        <dbReference type="EMBL" id="RDC61496.1"/>
    </source>
</evidence>
<feature type="domain" description="MobA-like NTP transferase" evidence="8">
    <location>
        <begin position="204"/>
        <end position="346"/>
    </location>
</feature>
<dbReference type="AlphaFoldDB" id="A0A369QE65"/>
<evidence type="ECO:0000256" key="4">
    <source>
        <dbReference type="ARBA" id="ARBA00022741"/>
    </source>
</evidence>
<evidence type="ECO:0000259" key="8">
    <source>
        <dbReference type="Pfam" id="PF12804"/>
    </source>
</evidence>
<keyword evidence="3" id="KW-0479">Metal-binding</keyword>